<reference evidence="3" key="1">
    <citation type="journal article" date="2005" name="Nature">
        <title>The map-based sequence of the rice genome.</title>
        <authorList>
            <consortium name="International rice genome sequencing project (IRGSP)"/>
            <person name="Matsumoto T."/>
            <person name="Wu J."/>
            <person name="Kanamori H."/>
            <person name="Katayose Y."/>
            <person name="Fujisawa M."/>
            <person name="Namiki N."/>
            <person name="Mizuno H."/>
            <person name="Yamamoto K."/>
            <person name="Antonio B.A."/>
            <person name="Baba T."/>
            <person name="Sakata K."/>
            <person name="Nagamura Y."/>
            <person name="Aoki H."/>
            <person name="Arikawa K."/>
            <person name="Arita K."/>
            <person name="Bito T."/>
            <person name="Chiden Y."/>
            <person name="Fujitsuka N."/>
            <person name="Fukunaka R."/>
            <person name="Hamada M."/>
            <person name="Harada C."/>
            <person name="Hayashi A."/>
            <person name="Hijishita S."/>
            <person name="Honda M."/>
            <person name="Hosokawa S."/>
            <person name="Ichikawa Y."/>
            <person name="Idonuma A."/>
            <person name="Iijima M."/>
            <person name="Ikeda M."/>
            <person name="Ikeno M."/>
            <person name="Ito K."/>
            <person name="Ito S."/>
            <person name="Ito T."/>
            <person name="Ito Y."/>
            <person name="Ito Y."/>
            <person name="Iwabuchi A."/>
            <person name="Kamiya K."/>
            <person name="Karasawa W."/>
            <person name="Kurita K."/>
            <person name="Katagiri S."/>
            <person name="Kikuta A."/>
            <person name="Kobayashi H."/>
            <person name="Kobayashi N."/>
            <person name="Machita K."/>
            <person name="Maehara T."/>
            <person name="Masukawa M."/>
            <person name="Mizubayashi T."/>
            <person name="Mukai Y."/>
            <person name="Nagasaki H."/>
            <person name="Nagata Y."/>
            <person name="Naito S."/>
            <person name="Nakashima M."/>
            <person name="Nakama Y."/>
            <person name="Nakamichi Y."/>
            <person name="Nakamura M."/>
            <person name="Meguro A."/>
            <person name="Negishi M."/>
            <person name="Ohta I."/>
            <person name="Ohta T."/>
            <person name="Okamoto M."/>
            <person name="Ono N."/>
            <person name="Saji S."/>
            <person name="Sakaguchi M."/>
            <person name="Sakai K."/>
            <person name="Shibata M."/>
            <person name="Shimokawa T."/>
            <person name="Song J."/>
            <person name="Takazaki Y."/>
            <person name="Terasawa K."/>
            <person name="Tsugane M."/>
            <person name="Tsuji K."/>
            <person name="Ueda S."/>
            <person name="Waki K."/>
            <person name="Yamagata H."/>
            <person name="Yamamoto M."/>
            <person name="Yamamoto S."/>
            <person name="Yamane H."/>
            <person name="Yoshiki S."/>
            <person name="Yoshihara R."/>
            <person name="Yukawa K."/>
            <person name="Zhong H."/>
            <person name="Yano M."/>
            <person name="Yuan Q."/>
            <person name="Ouyang S."/>
            <person name="Liu J."/>
            <person name="Jones K.M."/>
            <person name="Gansberger K."/>
            <person name="Moffat K."/>
            <person name="Hill J."/>
            <person name="Bera J."/>
            <person name="Fadrosh D."/>
            <person name="Jin S."/>
            <person name="Johri S."/>
            <person name="Kim M."/>
            <person name="Overton L."/>
            <person name="Reardon M."/>
            <person name="Tsitrin T."/>
            <person name="Vuong H."/>
            <person name="Weaver B."/>
            <person name="Ciecko A."/>
            <person name="Tallon L."/>
            <person name="Jackson J."/>
            <person name="Pai G."/>
            <person name="Aken S.V."/>
            <person name="Utterback T."/>
            <person name="Reidmuller S."/>
            <person name="Feldblyum T."/>
            <person name="Hsiao J."/>
            <person name="Zismann V."/>
            <person name="Iobst S."/>
            <person name="de Vazeille A.R."/>
            <person name="Buell C.R."/>
            <person name="Ying K."/>
            <person name="Li Y."/>
            <person name="Lu T."/>
            <person name="Huang Y."/>
            <person name="Zhao Q."/>
            <person name="Feng Q."/>
            <person name="Zhang L."/>
            <person name="Zhu J."/>
            <person name="Weng Q."/>
            <person name="Mu J."/>
            <person name="Lu Y."/>
            <person name="Fan D."/>
            <person name="Liu Y."/>
            <person name="Guan J."/>
            <person name="Zhang Y."/>
            <person name="Yu S."/>
            <person name="Liu X."/>
            <person name="Zhang Y."/>
            <person name="Hong G."/>
            <person name="Han B."/>
            <person name="Choisne N."/>
            <person name="Demange N."/>
            <person name="Orjeda G."/>
            <person name="Samain S."/>
            <person name="Cattolico L."/>
            <person name="Pelletier E."/>
            <person name="Couloux A."/>
            <person name="Segurens B."/>
            <person name="Wincker P."/>
            <person name="D'Hont A."/>
            <person name="Scarpelli C."/>
            <person name="Weissenbach J."/>
            <person name="Salanoubat M."/>
            <person name="Quetier F."/>
            <person name="Yu Y."/>
            <person name="Kim H.R."/>
            <person name="Rambo T."/>
            <person name="Currie J."/>
            <person name="Collura K."/>
            <person name="Luo M."/>
            <person name="Yang T."/>
            <person name="Ammiraju J.S.S."/>
            <person name="Engler F."/>
            <person name="Soderlund C."/>
            <person name="Wing R.A."/>
            <person name="Palmer L.E."/>
            <person name="de la Bastide M."/>
            <person name="Spiegel L."/>
            <person name="Nascimento L."/>
            <person name="Zutavern T."/>
            <person name="O'Shaughnessy A."/>
            <person name="Dike S."/>
            <person name="Dedhia N."/>
            <person name="Preston R."/>
            <person name="Balija V."/>
            <person name="McCombie W.R."/>
            <person name="Chow T."/>
            <person name="Chen H."/>
            <person name="Chung M."/>
            <person name="Chen C."/>
            <person name="Shaw J."/>
            <person name="Wu H."/>
            <person name="Hsiao K."/>
            <person name="Chao Y."/>
            <person name="Chu M."/>
            <person name="Cheng C."/>
            <person name="Hour A."/>
            <person name="Lee P."/>
            <person name="Lin S."/>
            <person name="Lin Y."/>
            <person name="Liou J."/>
            <person name="Liu S."/>
            <person name="Hsing Y."/>
            <person name="Raghuvanshi S."/>
            <person name="Mohanty A."/>
            <person name="Bharti A.K."/>
            <person name="Gaur A."/>
            <person name="Gupta V."/>
            <person name="Kumar D."/>
            <person name="Ravi V."/>
            <person name="Vij S."/>
            <person name="Kapur A."/>
            <person name="Khurana P."/>
            <person name="Khurana P."/>
            <person name="Khurana J.P."/>
            <person name="Tyagi A.K."/>
            <person name="Gaikwad K."/>
            <person name="Singh A."/>
            <person name="Dalal V."/>
            <person name="Srivastava S."/>
            <person name="Dixit A."/>
            <person name="Pal A.K."/>
            <person name="Ghazi I.A."/>
            <person name="Yadav M."/>
            <person name="Pandit A."/>
            <person name="Bhargava A."/>
            <person name="Sureshbabu K."/>
            <person name="Batra K."/>
            <person name="Sharma T.R."/>
            <person name="Mohapatra T."/>
            <person name="Singh N.K."/>
            <person name="Messing J."/>
            <person name="Nelson A.B."/>
            <person name="Fuks G."/>
            <person name="Kavchok S."/>
            <person name="Keizer G."/>
            <person name="Linton E."/>
            <person name="Llaca V."/>
            <person name="Song R."/>
            <person name="Tanyolac B."/>
            <person name="Young S."/>
            <person name="Ho-Il K."/>
            <person name="Hahn J.H."/>
            <person name="Sangsakoo G."/>
            <person name="Vanavichit A."/>
            <person name="de Mattos Luiz.A.T."/>
            <person name="Zimmer P.D."/>
            <person name="Malone G."/>
            <person name="Dellagostin O."/>
            <person name="de Oliveira A.C."/>
            <person name="Bevan M."/>
            <person name="Bancroft I."/>
            <person name="Minx P."/>
            <person name="Cordum H."/>
            <person name="Wilson R."/>
            <person name="Cheng Z."/>
            <person name="Jin W."/>
            <person name="Jiang J."/>
            <person name="Leong S.A."/>
            <person name="Iwama H."/>
            <person name="Gojobori T."/>
            <person name="Itoh T."/>
            <person name="Niimura Y."/>
            <person name="Fujii Y."/>
            <person name="Habara T."/>
            <person name="Sakai H."/>
            <person name="Sato Y."/>
            <person name="Wilson G."/>
            <person name="Kumar K."/>
            <person name="McCouch S."/>
            <person name="Juretic N."/>
            <person name="Hoen D."/>
            <person name="Wright S."/>
            <person name="Bruskiewich R."/>
            <person name="Bureau T."/>
            <person name="Miyao A."/>
            <person name="Hirochika H."/>
            <person name="Nishikawa T."/>
            <person name="Kadowaki K."/>
            <person name="Sugiura M."/>
            <person name="Burr B."/>
            <person name="Sasaki T."/>
        </authorList>
    </citation>
    <scope>NUCLEOTIDE SEQUENCE [LARGE SCALE GENOMIC DNA]</scope>
    <source>
        <strain evidence="3">cv. Nipponbare</strain>
    </source>
</reference>
<keyword evidence="3" id="KW-1185">Reference proteome</keyword>
<dbReference type="InterPro" id="IPR036457">
    <property type="entry name" value="PPM-type-like_dom_sf"/>
</dbReference>
<evidence type="ECO:0000313" key="2">
    <source>
        <dbReference type="EMBL" id="BAT13999.1"/>
    </source>
</evidence>
<dbReference type="EC" id="3.1.3.16" evidence="1"/>
<reference evidence="2 3" key="2">
    <citation type="journal article" date="2013" name="Plant Cell Physiol.">
        <title>Rice Annotation Project Database (RAP-DB): an integrative and interactive database for rice genomics.</title>
        <authorList>
            <person name="Sakai H."/>
            <person name="Lee S.S."/>
            <person name="Tanaka T."/>
            <person name="Numa H."/>
            <person name="Kim J."/>
            <person name="Kawahara Y."/>
            <person name="Wakimoto H."/>
            <person name="Yang C.C."/>
            <person name="Iwamoto M."/>
            <person name="Abe T."/>
            <person name="Yamada Y."/>
            <person name="Muto A."/>
            <person name="Inokuchi H."/>
            <person name="Ikemura T."/>
            <person name="Matsumoto T."/>
            <person name="Sasaki T."/>
            <person name="Itoh T."/>
        </authorList>
    </citation>
    <scope>NUCLEOTIDE SEQUENCE [LARGE SCALE GENOMIC DNA]</scope>
    <source>
        <strain evidence="3">cv. Nipponbare</strain>
    </source>
</reference>
<protein>
    <recommendedName>
        <fullName evidence="1">protein-serine/threonine phosphatase</fullName>
        <ecNumber evidence="1">3.1.3.16</ecNumber>
    </recommendedName>
</protein>
<name>A0A0P0Y2N8_ORYSJ</name>
<dbReference type="SMR" id="A0A0P0Y2N8"/>
<dbReference type="PaxDb" id="39947-A0A0P0Y2N8"/>
<reference evidence="2 3" key="3">
    <citation type="journal article" date="2013" name="Rice">
        <title>Improvement of the Oryza sativa Nipponbare reference genome using next generation sequence and optical map data.</title>
        <authorList>
            <person name="Kawahara Y."/>
            <person name="de la Bastide M."/>
            <person name="Hamilton J.P."/>
            <person name="Kanamori H."/>
            <person name="McCombie W.R."/>
            <person name="Ouyang S."/>
            <person name="Schwartz D.C."/>
            <person name="Tanaka T."/>
            <person name="Wu J."/>
            <person name="Zhou S."/>
            <person name="Childs K.L."/>
            <person name="Davidson R.M."/>
            <person name="Lin H."/>
            <person name="Quesada-Ocampo L."/>
            <person name="Vaillancourt B."/>
            <person name="Sakai H."/>
            <person name="Lee S.S."/>
            <person name="Kim J."/>
            <person name="Numa H."/>
            <person name="Itoh T."/>
            <person name="Buell C.R."/>
            <person name="Matsumoto T."/>
        </authorList>
    </citation>
    <scope>NUCLEOTIDE SEQUENCE [LARGE SCALE GENOMIC DNA]</scope>
    <source>
        <strain evidence="3">cv. Nipponbare</strain>
    </source>
</reference>
<proteinExistence type="predicted"/>
<evidence type="ECO:0000313" key="3">
    <source>
        <dbReference type="Proteomes" id="UP000059680"/>
    </source>
</evidence>
<evidence type="ECO:0000256" key="1">
    <source>
        <dbReference type="ARBA" id="ARBA00013081"/>
    </source>
</evidence>
<sequence>MEDAVSIRPDFLPGSTSSGKHHFFGVFDGHDCSHIAHMSLWPIQQMRVELCAKRSPAAAAAASAWKDAMEKGFARMDDEATSWAKSSSREEFEQVKDFSICFTNEVGVRAGQAVAPVARARRCHG</sequence>
<gene>
    <name evidence="2" type="ordered locus">Os11g0473500</name>
    <name evidence="2" type="ORF">OSNPB_110473500</name>
</gene>
<dbReference type="EMBL" id="AP014967">
    <property type="protein sequence ID" value="BAT13999.1"/>
    <property type="molecule type" value="Genomic_DNA"/>
</dbReference>
<dbReference type="GO" id="GO:0004722">
    <property type="term" value="F:protein serine/threonine phosphatase activity"/>
    <property type="evidence" value="ECO:0007669"/>
    <property type="project" value="UniProtKB-EC"/>
</dbReference>
<dbReference type="STRING" id="39947.A0A0P0Y2N8"/>
<dbReference type="InParanoid" id="A0A0P0Y2N8"/>
<accession>A0A0P0Y2N8</accession>
<dbReference type="AlphaFoldDB" id="A0A0P0Y2N8"/>
<organism evidence="2 3">
    <name type="scientific">Oryza sativa subsp. japonica</name>
    <name type="common">Rice</name>
    <dbReference type="NCBI Taxonomy" id="39947"/>
    <lineage>
        <taxon>Eukaryota</taxon>
        <taxon>Viridiplantae</taxon>
        <taxon>Streptophyta</taxon>
        <taxon>Embryophyta</taxon>
        <taxon>Tracheophyta</taxon>
        <taxon>Spermatophyta</taxon>
        <taxon>Magnoliopsida</taxon>
        <taxon>Liliopsida</taxon>
        <taxon>Poales</taxon>
        <taxon>Poaceae</taxon>
        <taxon>BOP clade</taxon>
        <taxon>Oryzoideae</taxon>
        <taxon>Oryzeae</taxon>
        <taxon>Oryzinae</taxon>
        <taxon>Oryza</taxon>
        <taxon>Oryza sativa</taxon>
    </lineage>
</organism>
<dbReference type="SUPFAM" id="SSF81606">
    <property type="entry name" value="PP2C-like"/>
    <property type="match status" value="1"/>
</dbReference>
<dbReference type="Proteomes" id="UP000059680">
    <property type="component" value="Chromosome 11"/>
</dbReference>
<dbReference type="Gene3D" id="3.60.40.10">
    <property type="entry name" value="PPM-type phosphatase domain"/>
    <property type="match status" value="1"/>
</dbReference>